<evidence type="ECO:0000313" key="12">
    <source>
        <dbReference type="RefSeq" id="XP_016991100.1"/>
    </source>
</evidence>
<accession>A0A6P4FKP4</accession>
<keyword evidence="6" id="KW-0378">Hydrolase</keyword>
<evidence type="ECO:0000259" key="11">
    <source>
        <dbReference type="Pfam" id="PF07687"/>
    </source>
</evidence>
<comment type="cofactor">
    <cofactor evidence="10">
        <name>Zn(2+)</name>
        <dbReference type="ChEBI" id="CHEBI:29105"/>
    </cofactor>
    <text evidence="10">Binds 2 Zn(2+) ions per subunit.</text>
</comment>
<dbReference type="AlphaFoldDB" id="A0A6P4FKP4"/>
<dbReference type="PIRSF" id="PIRSF036696">
    <property type="entry name" value="ACY-1"/>
    <property type="match status" value="1"/>
</dbReference>
<dbReference type="GeneID" id="108053046"/>
<evidence type="ECO:0000256" key="3">
    <source>
        <dbReference type="ARBA" id="ARBA00011913"/>
    </source>
</evidence>
<protein>
    <recommendedName>
        <fullName evidence="3">N-acyl-aliphatic-L-amino acid amidohydrolase</fullName>
        <ecNumber evidence="3">3.5.1.14</ecNumber>
    </recommendedName>
    <alternativeName>
        <fullName evidence="8">N-acyl-L-amino-acid amidohydrolase</fullName>
    </alternativeName>
</protein>
<dbReference type="RefSeq" id="XP_016991100.1">
    <property type="nucleotide sequence ID" value="XM_017135611.1"/>
</dbReference>
<evidence type="ECO:0000256" key="9">
    <source>
        <dbReference type="PIRSR" id="PIRSR036696-1"/>
    </source>
</evidence>
<sequence>MSVEKWENNEEIKIFREYLRIPSVHPDIDYTGCVDFIKRQADSLDLPVEVVYPAVKSKPVVIIKWLGKHPELPSIILNSHMDVVPVFPEKWTHEPFSADLDEEGRIFARGTQDMKSVGTQYLGAIRLLKSSGFQPKRTVYVTFVPDEEIGGSLGMAEFVKTDFYKQMNVGFSLDEGGTSATDVHHLFYTERIRWVLKLKIGGTAGHGSLLLPNTAGVKLNYVLNKLSEFRESQVQWLINDKSINIGDVTTVNLTQLSGGVQSNVVPPLFEAIFDMRLSITLDLVAFEKQIRDWCEQAGGGIEIEFPQKDAYVAPTKLDDSNPYWLALKAAIDELKLKIKPIVCFGVTDSRFIRQQGTPAIGFSPIINTPVLIHDHDEFLRADDYLNGIQVYKKIIQNLTEV</sequence>
<evidence type="ECO:0000256" key="2">
    <source>
        <dbReference type="ARBA" id="ARBA00006247"/>
    </source>
</evidence>
<comment type="similarity">
    <text evidence="2">Belongs to the peptidase M20A family.</text>
</comment>
<evidence type="ECO:0000256" key="4">
    <source>
        <dbReference type="ARBA" id="ARBA00022490"/>
    </source>
</evidence>
<dbReference type="SUPFAM" id="SSF55031">
    <property type="entry name" value="Bacterial exopeptidase dimerisation domain"/>
    <property type="match status" value="1"/>
</dbReference>
<evidence type="ECO:0000256" key="8">
    <source>
        <dbReference type="ARBA" id="ARBA00029656"/>
    </source>
</evidence>
<evidence type="ECO:0000256" key="1">
    <source>
        <dbReference type="ARBA" id="ARBA00004496"/>
    </source>
</evidence>
<dbReference type="FunFam" id="3.40.630.10:FF:000019">
    <property type="entry name" value="Aminoacylase 1"/>
    <property type="match status" value="1"/>
</dbReference>
<dbReference type="Gene3D" id="1.10.150.900">
    <property type="match status" value="1"/>
</dbReference>
<dbReference type="NCBIfam" id="TIGR01880">
    <property type="entry name" value="Ac-peptdase-euk"/>
    <property type="match status" value="1"/>
</dbReference>
<dbReference type="FunFam" id="3.30.70.360:FF:000005">
    <property type="entry name" value="Putative Aminoacylase-1"/>
    <property type="match status" value="1"/>
</dbReference>
<dbReference type="GO" id="GO:0004046">
    <property type="term" value="F:aminoacylase activity"/>
    <property type="evidence" value="ECO:0007669"/>
    <property type="project" value="UniProtKB-EC"/>
</dbReference>
<evidence type="ECO:0000256" key="6">
    <source>
        <dbReference type="ARBA" id="ARBA00022801"/>
    </source>
</evidence>
<dbReference type="InterPro" id="IPR002933">
    <property type="entry name" value="Peptidase_M20"/>
</dbReference>
<dbReference type="GO" id="GO:0005737">
    <property type="term" value="C:cytoplasm"/>
    <property type="evidence" value="ECO:0007669"/>
    <property type="project" value="UniProtKB-SubCell"/>
</dbReference>
<dbReference type="Pfam" id="PF01546">
    <property type="entry name" value="Peptidase_M20"/>
    <property type="match status" value="1"/>
</dbReference>
<name>A0A6P4FKP4_DRORH</name>
<dbReference type="PANTHER" id="PTHR45892">
    <property type="entry name" value="AMINOACYLASE-1"/>
    <property type="match status" value="1"/>
</dbReference>
<dbReference type="SUPFAM" id="SSF53187">
    <property type="entry name" value="Zn-dependent exopeptidases"/>
    <property type="match status" value="1"/>
</dbReference>
<keyword evidence="7 10" id="KW-0862">Zinc</keyword>
<dbReference type="EC" id="3.5.1.14" evidence="3"/>
<dbReference type="InterPro" id="IPR052083">
    <property type="entry name" value="Aminoacylase-1_M20A"/>
</dbReference>
<reference evidence="12" key="1">
    <citation type="submission" date="2025-08" db="UniProtKB">
        <authorList>
            <consortium name="RefSeq"/>
        </authorList>
    </citation>
    <scope>IDENTIFICATION</scope>
</reference>
<dbReference type="Gene3D" id="3.40.630.10">
    <property type="entry name" value="Zn peptidases"/>
    <property type="match status" value="1"/>
</dbReference>
<feature type="binding site" evidence="10">
    <location>
        <position position="113"/>
    </location>
    <ligand>
        <name>Zn(2+)</name>
        <dbReference type="ChEBI" id="CHEBI:29105"/>
        <label>2</label>
    </ligand>
</feature>
<evidence type="ECO:0000256" key="5">
    <source>
        <dbReference type="ARBA" id="ARBA00022723"/>
    </source>
</evidence>
<dbReference type="PANTHER" id="PTHR45892:SF1">
    <property type="entry name" value="AMINOACYLASE-1"/>
    <property type="match status" value="1"/>
</dbReference>
<dbReference type="OrthoDB" id="3064516at2759"/>
<dbReference type="CDD" id="cd05646">
    <property type="entry name" value="M20_AcylaseI_like"/>
    <property type="match status" value="1"/>
</dbReference>
<dbReference type="OMA" id="CFAVTDC"/>
<dbReference type="Gene3D" id="3.30.70.360">
    <property type="match status" value="1"/>
</dbReference>
<feature type="binding site" evidence="10">
    <location>
        <position position="175"/>
    </location>
    <ligand>
        <name>Zn(2+)</name>
        <dbReference type="ChEBI" id="CHEBI:29105"/>
        <label>1</label>
    </ligand>
</feature>
<keyword evidence="4" id="KW-0963">Cytoplasm</keyword>
<evidence type="ECO:0000256" key="7">
    <source>
        <dbReference type="ARBA" id="ARBA00022833"/>
    </source>
</evidence>
<feature type="binding site" evidence="10">
    <location>
        <position position="113"/>
    </location>
    <ligand>
        <name>Zn(2+)</name>
        <dbReference type="ChEBI" id="CHEBI:29105"/>
        <label>1</label>
    </ligand>
</feature>
<dbReference type="RefSeq" id="XP_016991100.2">
    <property type="nucleotide sequence ID" value="XM_017135611.2"/>
</dbReference>
<feature type="active site" evidence="9">
    <location>
        <position position="82"/>
    </location>
</feature>
<dbReference type="FunFam" id="1.10.150.900:FF:000001">
    <property type="entry name" value="Aminoacylase-1, putative"/>
    <property type="match status" value="1"/>
</dbReference>
<evidence type="ECO:0000256" key="10">
    <source>
        <dbReference type="PIRSR" id="PIRSR036696-2"/>
    </source>
</evidence>
<feature type="binding site" evidence="10">
    <location>
        <position position="80"/>
    </location>
    <ligand>
        <name>Zn(2+)</name>
        <dbReference type="ChEBI" id="CHEBI:29105"/>
        <label>1</label>
    </ligand>
</feature>
<dbReference type="GO" id="GO:0046872">
    <property type="term" value="F:metal ion binding"/>
    <property type="evidence" value="ECO:0007669"/>
    <property type="project" value="UniProtKB-KW"/>
</dbReference>
<dbReference type="Pfam" id="PF07687">
    <property type="entry name" value="M20_dimer"/>
    <property type="match status" value="1"/>
</dbReference>
<dbReference type="GO" id="GO:0006520">
    <property type="term" value="P:amino acid metabolic process"/>
    <property type="evidence" value="ECO:0007669"/>
    <property type="project" value="InterPro"/>
</dbReference>
<organism evidence="12">
    <name type="scientific">Drosophila rhopaloa</name>
    <name type="common">Fruit fly</name>
    <dbReference type="NCBI Taxonomy" id="1041015"/>
    <lineage>
        <taxon>Eukaryota</taxon>
        <taxon>Metazoa</taxon>
        <taxon>Ecdysozoa</taxon>
        <taxon>Arthropoda</taxon>
        <taxon>Hexapoda</taxon>
        <taxon>Insecta</taxon>
        <taxon>Pterygota</taxon>
        <taxon>Neoptera</taxon>
        <taxon>Endopterygota</taxon>
        <taxon>Diptera</taxon>
        <taxon>Brachycera</taxon>
        <taxon>Muscomorpha</taxon>
        <taxon>Ephydroidea</taxon>
        <taxon>Drosophilidae</taxon>
        <taxon>Drosophila</taxon>
        <taxon>Sophophora</taxon>
    </lineage>
</organism>
<gene>
    <name evidence="12" type="primary">LOC108053046</name>
</gene>
<keyword evidence="5 10" id="KW-0479">Metal-binding</keyword>
<dbReference type="InterPro" id="IPR011650">
    <property type="entry name" value="Peptidase_M20_dimer"/>
</dbReference>
<feature type="domain" description="Peptidase M20 dimerisation" evidence="11">
    <location>
        <begin position="196"/>
        <end position="298"/>
    </location>
</feature>
<feature type="binding site" evidence="10">
    <location>
        <position position="373"/>
    </location>
    <ligand>
        <name>Zn(2+)</name>
        <dbReference type="ChEBI" id="CHEBI:29105"/>
        <label>2</label>
    </ligand>
</feature>
<comment type="subcellular location">
    <subcellularLocation>
        <location evidence="1">Cytoplasm</location>
    </subcellularLocation>
</comment>
<dbReference type="InterPro" id="IPR036264">
    <property type="entry name" value="Bact_exopeptidase_dim_dom"/>
</dbReference>
<dbReference type="InterPro" id="IPR010159">
    <property type="entry name" value="N-acyl_aa_amidohydrolase"/>
</dbReference>
<feature type="active site" description="Proton acceptor" evidence="9">
    <location>
        <position position="147"/>
    </location>
</feature>
<feature type="binding site" evidence="10">
    <location>
        <position position="148"/>
    </location>
    <ligand>
        <name>Zn(2+)</name>
        <dbReference type="ChEBI" id="CHEBI:29105"/>
        <label>2</label>
    </ligand>
</feature>
<proteinExistence type="inferred from homology"/>